<reference evidence="2 3" key="1">
    <citation type="submission" date="2024-08" db="EMBL/GenBank/DDBJ databases">
        <authorList>
            <person name="Lu H."/>
        </authorList>
    </citation>
    <scope>NUCLEOTIDE SEQUENCE [LARGE SCALE GENOMIC DNA]</scope>
    <source>
        <strain evidence="2 3">BYS78W</strain>
    </source>
</reference>
<evidence type="ECO:0000313" key="3">
    <source>
        <dbReference type="Proteomes" id="UP001606134"/>
    </source>
</evidence>
<dbReference type="InterPro" id="IPR053716">
    <property type="entry name" value="Flag_assembly_chemotaxis_eff"/>
</dbReference>
<dbReference type="Proteomes" id="UP001606134">
    <property type="component" value="Unassembled WGS sequence"/>
</dbReference>
<comment type="caution">
    <text evidence="2">The sequence shown here is derived from an EMBL/GenBank/DDBJ whole genome shotgun (WGS) entry which is preliminary data.</text>
</comment>
<evidence type="ECO:0000313" key="2">
    <source>
        <dbReference type="EMBL" id="MFG6488991.1"/>
    </source>
</evidence>
<dbReference type="Gene3D" id="1.10.287.1700">
    <property type="match status" value="1"/>
</dbReference>
<accession>A0ABW7HGG1</accession>
<protein>
    <recommendedName>
        <fullName evidence="4">Flagellar FliJ protein</fullName>
    </recommendedName>
</protein>
<feature type="region of interest" description="Disordered" evidence="1">
    <location>
        <begin position="113"/>
        <end position="147"/>
    </location>
</feature>
<name>A0ABW7HGG1_9BURK</name>
<evidence type="ECO:0008006" key="4">
    <source>
        <dbReference type="Google" id="ProtNLM"/>
    </source>
</evidence>
<dbReference type="RefSeq" id="WP_394414938.1">
    <property type="nucleotide sequence ID" value="NZ_JBIGIC010000010.1"/>
</dbReference>
<dbReference type="EMBL" id="JBIGIC010000010">
    <property type="protein sequence ID" value="MFG6488991.1"/>
    <property type="molecule type" value="Genomic_DNA"/>
</dbReference>
<sequence length="147" mass="16170">MSRQLHANLDQLHALRERSRDQAQQRLAEQQRLCERIAGTVSRLEMLADSAAPAPADGRLTATLLANHAAYKDRVLDLARSQRQALANGQAAAATARAELMAEVRREAALAQARDQVGERLARDARRQEQKAQDAVAAQSWQRGGRA</sequence>
<proteinExistence type="predicted"/>
<keyword evidence="3" id="KW-1185">Reference proteome</keyword>
<evidence type="ECO:0000256" key="1">
    <source>
        <dbReference type="SAM" id="MobiDB-lite"/>
    </source>
</evidence>
<gene>
    <name evidence="2" type="ORF">ACG04R_20055</name>
</gene>
<organism evidence="2 3">
    <name type="scientific">Pelomonas candidula</name>
    <dbReference type="NCBI Taxonomy" id="3299025"/>
    <lineage>
        <taxon>Bacteria</taxon>
        <taxon>Pseudomonadati</taxon>
        <taxon>Pseudomonadota</taxon>
        <taxon>Betaproteobacteria</taxon>
        <taxon>Burkholderiales</taxon>
        <taxon>Sphaerotilaceae</taxon>
        <taxon>Roseateles</taxon>
    </lineage>
</organism>
<feature type="compositionally biased region" description="Basic and acidic residues" evidence="1">
    <location>
        <begin position="116"/>
        <end position="132"/>
    </location>
</feature>